<comment type="similarity">
    <text evidence="1">Belongs to the sigma-70 factor family. ECF subfamily.</text>
</comment>
<dbReference type="GO" id="GO:0016987">
    <property type="term" value="F:sigma factor activity"/>
    <property type="evidence" value="ECO:0007669"/>
    <property type="project" value="UniProtKB-KW"/>
</dbReference>
<keyword evidence="3" id="KW-0731">Sigma factor</keyword>
<evidence type="ECO:0000313" key="9">
    <source>
        <dbReference type="Proteomes" id="UP000191680"/>
    </source>
</evidence>
<dbReference type="InterPro" id="IPR007627">
    <property type="entry name" value="RNA_pol_sigma70_r2"/>
</dbReference>
<dbReference type="Gene3D" id="1.10.10.10">
    <property type="entry name" value="Winged helix-like DNA-binding domain superfamily/Winged helix DNA-binding domain"/>
    <property type="match status" value="1"/>
</dbReference>
<evidence type="ECO:0000256" key="2">
    <source>
        <dbReference type="ARBA" id="ARBA00023015"/>
    </source>
</evidence>
<keyword evidence="2" id="KW-0805">Transcription regulation</keyword>
<dbReference type="PANTHER" id="PTHR43133">
    <property type="entry name" value="RNA POLYMERASE ECF-TYPE SIGMA FACTO"/>
    <property type="match status" value="1"/>
</dbReference>
<sequence>MKQNEFLATVMPFKDKLYRMAKRLLVSKEEAEDATQEVLLKLWNKSDKMGSYKSVEAFAMTMTKNFCLDRLKSKQAGNLKLVHSNYEDGQHNLQRSVEQADSVSWVEKIMEELPEQQKMVLQLRDVEDYDFEEIEEMLGMKATAVRVTLSRARKAVREKLIQKHSYGIG</sequence>
<keyword evidence="5" id="KW-0804">Transcription</keyword>
<dbReference type="Pfam" id="PF04542">
    <property type="entry name" value="Sigma70_r2"/>
    <property type="match status" value="1"/>
</dbReference>
<reference evidence="8 9" key="1">
    <citation type="submission" date="2016-12" db="EMBL/GenBank/DDBJ databases">
        <authorList>
            <person name="Song W.-J."/>
            <person name="Kurnit D.M."/>
        </authorList>
    </citation>
    <scope>NUCLEOTIDE SEQUENCE [LARGE SCALE GENOMIC DNA]</scope>
    <source>
        <strain evidence="8 9">HSG9</strain>
    </source>
</reference>
<feature type="domain" description="RNA polymerase sigma-70 region 2" evidence="6">
    <location>
        <begin position="12"/>
        <end position="75"/>
    </location>
</feature>
<dbReference type="SUPFAM" id="SSF88659">
    <property type="entry name" value="Sigma3 and sigma4 domains of RNA polymerase sigma factors"/>
    <property type="match status" value="1"/>
</dbReference>
<dbReference type="InterPro" id="IPR014284">
    <property type="entry name" value="RNA_pol_sigma-70_dom"/>
</dbReference>
<comment type="caution">
    <text evidence="8">The sequence shown here is derived from an EMBL/GenBank/DDBJ whole genome shotgun (WGS) entry which is preliminary data.</text>
</comment>
<dbReference type="RefSeq" id="WP_080318534.1">
    <property type="nucleotide sequence ID" value="NZ_MTBC01000003.1"/>
</dbReference>
<dbReference type="InterPro" id="IPR013324">
    <property type="entry name" value="RNA_pol_sigma_r3/r4-like"/>
</dbReference>
<keyword evidence="9" id="KW-1185">Reference proteome</keyword>
<organism evidence="8 9">
    <name type="scientific">Croceivirga radicis</name>
    <dbReference type="NCBI Taxonomy" id="1929488"/>
    <lineage>
        <taxon>Bacteria</taxon>
        <taxon>Pseudomonadati</taxon>
        <taxon>Bacteroidota</taxon>
        <taxon>Flavobacteriia</taxon>
        <taxon>Flavobacteriales</taxon>
        <taxon>Flavobacteriaceae</taxon>
        <taxon>Croceivirga</taxon>
    </lineage>
</organism>
<dbReference type="SUPFAM" id="SSF88946">
    <property type="entry name" value="Sigma2 domain of RNA polymerase sigma factors"/>
    <property type="match status" value="1"/>
</dbReference>
<dbReference type="NCBIfam" id="TIGR02937">
    <property type="entry name" value="sigma70-ECF"/>
    <property type="match status" value="1"/>
</dbReference>
<dbReference type="InterPro" id="IPR039425">
    <property type="entry name" value="RNA_pol_sigma-70-like"/>
</dbReference>
<evidence type="ECO:0000256" key="1">
    <source>
        <dbReference type="ARBA" id="ARBA00010641"/>
    </source>
</evidence>
<dbReference type="InterPro" id="IPR036388">
    <property type="entry name" value="WH-like_DNA-bd_sf"/>
</dbReference>
<dbReference type="InterPro" id="IPR013249">
    <property type="entry name" value="RNA_pol_sigma70_r4_t2"/>
</dbReference>
<evidence type="ECO:0000256" key="4">
    <source>
        <dbReference type="ARBA" id="ARBA00023125"/>
    </source>
</evidence>
<evidence type="ECO:0000259" key="7">
    <source>
        <dbReference type="Pfam" id="PF08281"/>
    </source>
</evidence>
<dbReference type="AlphaFoldDB" id="A0A1V6LTE1"/>
<dbReference type="PANTHER" id="PTHR43133:SF8">
    <property type="entry name" value="RNA POLYMERASE SIGMA FACTOR HI_1459-RELATED"/>
    <property type="match status" value="1"/>
</dbReference>
<dbReference type="Pfam" id="PF08281">
    <property type="entry name" value="Sigma70_r4_2"/>
    <property type="match status" value="1"/>
</dbReference>
<accession>A0A1V6LTE1</accession>
<evidence type="ECO:0000259" key="6">
    <source>
        <dbReference type="Pfam" id="PF04542"/>
    </source>
</evidence>
<name>A0A1V6LTE1_9FLAO</name>
<dbReference type="Proteomes" id="UP000191680">
    <property type="component" value="Unassembled WGS sequence"/>
</dbReference>
<dbReference type="OrthoDB" id="795989at2"/>
<dbReference type="GO" id="GO:0006352">
    <property type="term" value="P:DNA-templated transcription initiation"/>
    <property type="evidence" value="ECO:0007669"/>
    <property type="project" value="InterPro"/>
</dbReference>
<dbReference type="GO" id="GO:0003677">
    <property type="term" value="F:DNA binding"/>
    <property type="evidence" value="ECO:0007669"/>
    <property type="project" value="UniProtKB-KW"/>
</dbReference>
<feature type="domain" description="RNA polymerase sigma factor 70 region 4 type 2" evidence="7">
    <location>
        <begin position="106"/>
        <end position="155"/>
    </location>
</feature>
<dbReference type="InterPro" id="IPR013325">
    <property type="entry name" value="RNA_pol_sigma_r2"/>
</dbReference>
<evidence type="ECO:0000313" key="8">
    <source>
        <dbReference type="EMBL" id="OQD43454.1"/>
    </source>
</evidence>
<dbReference type="Gene3D" id="1.10.1740.10">
    <property type="match status" value="1"/>
</dbReference>
<gene>
    <name evidence="8" type="ORF">BUL40_06385</name>
</gene>
<protein>
    <submittedName>
        <fullName evidence="8">RNA polymerase subunit sigma-70</fullName>
    </submittedName>
</protein>
<dbReference type="CDD" id="cd06171">
    <property type="entry name" value="Sigma70_r4"/>
    <property type="match status" value="1"/>
</dbReference>
<keyword evidence="4" id="KW-0238">DNA-binding</keyword>
<proteinExistence type="inferred from homology"/>
<dbReference type="EMBL" id="MTBC01000003">
    <property type="protein sequence ID" value="OQD43454.1"/>
    <property type="molecule type" value="Genomic_DNA"/>
</dbReference>
<evidence type="ECO:0000256" key="3">
    <source>
        <dbReference type="ARBA" id="ARBA00023082"/>
    </source>
</evidence>
<evidence type="ECO:0000256" key="5">
    <source>
        <dbReference type="ARBA" id="ARBA00023163"/>
    </source>
</evidence>